<dbReference type="AlphaFoldDB" id="K3YKD5"/>
<dbReference type="Gramene" id="KQL03009">
    <property type="protein sequence ID" value="KQL03009"/>
    <property type="gene ID" value="SETIT_014704mg"/>
</dbReference>
<evidence type="ECO:0000313" key="2">
    <source>
        <dbReference type="Proteomes" id="UP000004995"/>
    </source>
</evidence>
<proteinExistence type="predicted"/>
<accession>K3YKD5</accession>
<evidence type="ECO:0000313" key="1">
    <source>
        <dbReference type="EnsemblPlants" id="KQL03009"/>
    </source>
</evidence>
<protein>
    <submittedName>
        <fullName evidence="1">Uncharacterized protein</fullName>
    </submittedName>
</protein>
<dbReference type="HOGENOM" id="CLU_2227878_0_0_1"/>
<reference evidence="1" key="2">
    <citation type="submission" date="2018-08" db="UniProtKB">
        <authorList>
            <consortium name="EnsemblPlants"/>
        </authorList>
    </citation>
    <scope>IDENTIFICATION</scope>
    <source>
        <strain evidence="1">Yugu1</strain>
    </source>
</reference>
<reference evidence="2" key="1">
    <citation type="journal article" date="2012" name="Nat. Biotechnol.">
        <title>Reference genome sequence of the model plant Setaria.</title>
        <authorList>
            <person name="Bennetzen J.L."/>
            <person name="Schmutz J."/>
            <person name="Wang H."/>
            <person name="Percifield R."/>
            <person name="Hawkins J."/>
            <person name="Pontaroli A.C."/>
            <person name="Estep M."/>
            <person name="Feng L."/>
            <person name="Vaughn J.N."/>
            <person name="Grimwood J."/>
            <person name="Jenkins J."/>
            <person name="Barry K."/>
            <person name="Lindquist E."/>
            <person name="Hellsten U."/>
            <person name="Deshpande S."/>
            <person name="Wang X."/>
            <person name="Wu X."/>
            <person name="Mitros T."/>
            <person name="Triplett J."/>
            <person name="Yang X."/>
            <person name="Ye C.Y."/>
            <person name="Mauro-Herrera M."/>
            <person name="Wang L."/>
            <person name="Li P."/>
            <person name="Sharma M."/>
            <person name="Sharma R."/>
            <person name="Ronald P.C."/>
            <person name="Panaud O."/>
            <person name="Kellogg E.A."/>
            <person name="Brutnell T.P."/>
            <person name="Doust A.N."/>
            <person name="Tuskan G.A."/>
            <person name="Rokhsar D."/>
            <person name="Devos K.M."/>
        </authorList>
    </citation>
    <scope>NUCLEOTIDE SEQUENCE [LARGE SCALE GENOMIC DNA]</scope>
    <source>
        <strain evidence="2">cv. Yugu1</strain>
    </source>
</reference>
<organism evidence="1 2">
    <name type="scientific">Setaria italica</name>
    <name type="common">Foxtail millet</name>
    <name type="synonym">Panicum italicum</name>
    <dbReference type="NCBI Taxonomy" id="4555"/>
    <lineage>
        <taxon>Eukaryota</taxon>
        <taxon>Viridiplantae</taxon>
        <taxon>Streptophyta</taxon>
        <taxon>Embryophyta</taxon>
        <taxon>Tracheophyta</taxon>
        <taxon>Spermatophyta</taxon>
        <taxon>Magnoliopsida</taxon>
        <taxon>Liliopsida</taxon>
        <taxon>Poales</taxon>
        <taxon>Poaceae</taxon>
        <taxon>PACMAD clade</taxon>
        <taxon>Panicoideae</taxon>
        <taxon>Panicodae</taxon>
        <taxon>Paniceae</taxon>
        <taxon>Cenchrinae</taxon>
        <taxon>Setaria</taxon>
    </lineage>
</organism>
<dbReference type="EMBL" id="AGNK02004026">
    <property type="status" value="NOT_ANNOTATED_CDS"/>
    <property type="molecule type" value="Genomic_DNA"/>
</dbReference>
<dbReference type="Proteomes" id="UP000004995">
    <property type="component" value="Unassembled WGS sequence"/>
</dbReference>
<keyword evidence="2" id="KW-1185">Reference proteome</keyword>
<name>K3YKD5_SETIT</name>
<dbReference type="InParanoid" id="K3YKD5"/>
<sequence length="106" mass="11939">MRVRGRAGLAEAHISAWAAGGVEGRAVASSRMARVEREICIYIYTDSHLTCRHVNTAFANCHGHTVHNRHVNALSKTLFTPRTTTSINTACLYRWLFQRKMIRIDG</sequence>
<dbReference type="EnsemblPlants" id="KQL03009">
    <property type="protein sequence ID" value="KQL03009"/>
    <property type="gene ID" value="SETIT_014704mg"/>
</dbReference>